<sequence length="67" mass="8158">MKIEFDENYIYLENGNKMIELNKIIGIKWNRILYQSGGIKEKIKLPNFYFMNKNWIELKKLICSKKK</sequence>
<accession>F0RBC1</accession>
<protein>
    <submittedName>
        <fullName evidence="1">Uncharacterized protein</fullName>
    </submittedName>
</protein>
<organism evidence="1 2">
    <name type="scientific">Cellulophaga lytica (strain ATCC 23178 / DSM 7489 / JCM 8516 / NBRC 14961 / NCIMB 1423 / VKM B-1433 / Cy l20)</name>
    <dbReference type="NCBI Taxonomy" id="867900"/>
    <lineage>
        <taxon>Bacteria</taxon>
        <taxon>Pseudomonadati</taxon>
        <taxon>Bacteroidota</taxon>
        <taxon>Flavobacteriia</taxon>
        <taxon>Flavobacteriales</taxon>
        <taxon>Flavobacteriaceae</taxon>
        <taxon>Cellulophaga</taxon>
    </lineage>
</organism>
<reference evidence="1 2" key="1">
    <citation type="journal article" date="2011" name="Stand. Genomic Sci.">
        <title>Complete genome sequence of Cellulophaga lytica type strain (LIM- 21).</title>
        <authorList>
            <person name="Pati A."/>
            <person name="Abt B."/>
            <person name="Teshima H."/>
            <person name="Nolan M."/>
            <person name="Lapidus A."/>
            <person name="Lucas S."/>
            <person name="Hammon N."/>
            <person name="Deshpande S."/>
            <person name="Cheng J.F."/>
            <person name="Tapia R."/>
            <person name="Han C."/>
            <person name="Goodwin L."/>
            <person name="Pitluck S."/>
            <person name="Liolios K."/>
            <person name="Pagani I."/>
            <person name="Mavromatis K."/>
            <person name="Ovchinikova G."/>
            <person name="Chen A."/>
            <person name="Palaniappan K."/>
            <person name="Land M."/>
            <person name="Hauser L."/>
            <person name="Jeffries C.D."/>
            <person name="Detter J.C."/>
            <person name="Brambilla E.M."/>
            <person name="Kannan K.P."/>
            <person name="Rohde M."/>
            <person name="Spring S."/>
            <person name="Goker M."/>
            <person name="Woyke T."/>
            <person name="Bristow J."/>
            <person name="Eisen J.A."/>
            <person name="Markowitz V."/>
            <person name="Hugenholtz P."/>
            <person name="Kyrpides N.C."/>
            <person name="Klenk H.P."/>
            <person name="Ivanova N."/>
        </authorList>
    </citation>
    <scope>NUCLEOTIDE SEQUENCE [LARGE SCALE GENOMIC DNA]</scope>
    <source>
        <strain evidence="2">ATCC 23178 / DSM 7489 / JCM 8516 / NBRC 14961 / NCIMB 1423 / VKM B-1433 / Cy l20</strain>
    </source>
</reference>
<keyword evidence="2" id="KW-1185">Reference proteome</keyword>
<dbReference type="EMBL" id="CP002534">
    <property type="protein sequence ID" value="ADY29543.1"/>
    <property type="molecule type" value="Genomic_DNA"/>
</dbReference>
<dbReference type="AlphaFoldDB" id="F0RBC1"/>
<evidence type="ECO:0000313" key="1">
    <source>
        <dbReference type="EMBL" id="ADY29543.1"/>
    </source>
</evidence>
<evidence type="ECO:0000313" key="2">
    <source>
        <dbReference type="Proteomes" id="UP000007487"/>
    </source>
</evidence>
<gene>
    <name evidence="1" type="ordered locus">Celly_1719</name>
</gene>
<proteinExistence type="predicted"/>
<name>F0RBC1_CELLC</name>
<dbReference type="STRING" id="867900.Celly_1719"/>
<dbReference type="KEGG" id="cly:Celly_1719"/>
<dbReference type="HOGENOM" id="CLU_2804589_0_0_10"/>
<dbReference type="Proteomes" id="UP000007487">
    <property type="component" value="Chromosome"/>
</dbReference>